<evidence type="ECO:0000256" key="1">
    <source>
        <dbReference type="ARBA" id="ARBA00006576"/>
    </source>
</evidence>
<gene>
    <name evidence="6" type="ORF">EGT49_10270</name>
</gene>
<keyword evidence="2" id="KW-0479">Metal-binding</keyword>
<keyword evidence="3" id="KW-0378">Hydrolase</keyword>
<evidence type="ECO:0000259" key="5">
    <source>
        <dbReference type="PROSITE" id="PS51747"/>
    </source>
</evidence>
<dbReference type="PROSITE" id="PS00903">
    <property type="entry name" value="CYT_DCMP_DEAMINASES_1"/>
    <property type="match status" value="1"/>
</dbReference>
<dbReference type="GO" id="GO:0008270">
    <property type="term" value="F:zinc ion binding"/>
    <property type="evidence" value="ECO:0007669"/>
    <property type="project" value="InterPro"/>
</dbReference>
<reference evidence="6 7" key="1">
    <citation type="submission" date="2018-10" db="EMBL/GenBank/DDBJ databases">
        <title>Lactobacillus sp. R7 and Lactobacillus sp. R19 isolated from fermented mustard green product of Taiwan.</title>
        <authorList>
            <person name="Lin S.-T."/>
        </authorList>
    </citation>
    <scope>NUCLEOTIDE SEQUENCE [LARGE SCALE GENOMIC DNA]</scope>
    <source>
        <strain evidence="6 7">BCRC 81127</strain>
    </source>
</reference>
<dbReference type="InterPro" id="IPR016192">
    <property type="entry name" value="APOBEC/CMP_deaminase_Zn-bd"/>
</dbReference>
<accession>A0A4Z0JGI1</accession>
<evidence type="ECO:0000256" key="2">
    <source>
        <dbReference type="ARBA" id="ARBA00022723"/>
    </source>
</evidence>
<proteinExistence type="inferred from homology"/>
<dbReference type="CDD" id="cd01283">
    <property type="entry name" value="cytidine_deaminase"/>
    <property type="match status" value="1"/>
</dbReference>
<dbReference type="InterPro" id="IPR050202">
    <property type="entry name" value="Cyt/Deoxycyt_deaminase"/>
</dbReference>
<dbReference type="GO" id="GO:0004126">
    <property type="term" value="F:cytidine deaminase activity"/>
    <property type="evidence" value="ECO:0007669"/>
    <property type="project" value="TreeGrafter"/>
</dbReference>
<dbReference type="GO" id="GO:0005829">
    <property type="term" value="C:cytosol"/>
    <property type="evidence" value="ECO:0007669"/>
    <property type="project" value="TreeGrafter"/>
</dbReference>
<comment type="similarity">
    <text evidence="1">Belongs to the cytidine and deoxycytidylate deaminase family.</text>
</comment>
<dbReference type="InterPro" id="IPR016193">
    <property type="entry name" value="Cytidine_deaminase-like"/>
</dbReference>
<dbReference type="EMBL" id="RKLY01000031">
    <property type="protein sequence ID" value="TGD21823.1"/>
    <property type="molecule type" value="Genomic_DNA"/>
</dbReference>
<dbReference type="Gene3D" id="3.40.140.10">
    <property type="entry name" value="Cytidine Deaminase, domain 2"/>
    <property type="match status" value="1"/>
</dbReference>
<dbReference type="GO" id="GO:0042802">
    <property type="term" value="F:identical protein binding"/>
    <property type="evidence" value="ECO:0007669"/>
    <property type="project" value="UniProtKB-ARBA"/>
</dbReference>
<feature type="domain" description="CMP/dCMP-type deaminase" evidence="5">
    <location>
        <begin position="1"/>
        <end position="135"/>
    </location>
</feature>
<evidence type="ECO:0000313" key="7">
    <source>
        <dbReference type="Proteomes" id="UP000298021"/>
    </source>
</evidence>
<sequence length="142" mass="16069">MDIWEKLYNKAQPLYKPAELNDFIYANNVVCALETKSGKIYTGVCVEGLCGVLNLCAERVALLNMLQDSGEMEVKRIIAFRDTPPSGLDGMPCGSCREALMQFSVNNKDTEIMVDYENRKTVKLGDIYPQWWGTMKSERDIT</sequence>
<dbReference type="PANTHER" id="PTHR11644:SF2">
    <property type="entry name" value="CYTIDINE DEAMINASE"/>
    <property type="match status" value="1"/>
</dbReference>
<dbReference type="PANTHER" id="PTHR11644">
    <property type="entry name" value="CYTIDINE DEAMINASE"/>
    <property type="match status" value="1"/>
</dbReference>
<dbReference type="PROSITE" id="PS51747">
    <property type="entry name" value="CYT_DCMP_DEAMINASES_2"/>
    <property type="match status" value="1"/>
</dbReference>
<protein>
    <submittedName>
        <fullName evidence="6">Cytidine deaminase</fullName>
    </submittedName>
</protein>
<organism evidence="6 7">
    <name type="scientific">Companilactobacillus suantsaicola</name>
    <dbReference type="NCBI Taxonomy" id="2487723"/>
    <lineage>
        <taxon>Bacteria</taxon>
        <taxon>Bacillati</taxon>
        <taxon>Bacillota</taxon>
        <taxon>Bacilli</taxon>
        <taxon>Lactobacillales</taxon>
        <taxon>Lactobacillaceae</taxon>
        <taxon>Companilactobacillus</taxon>
    </lineage>
</organism>
<evidence type="ECO:0000256" key="4">
    <source>
        <dbReference type="ARBA" id="ARBA00022833"/>
    </source>
</evidence>
<dbReference type="InterPro" id="IPR002125">
    <property type="entry name" value="CMP_dCMP_dom"/>
</dbReference>
<dbReference type="Proteomes" id="UP000298021">
    <property type="component" value="Unassembled WGS sequence"/>
</dbReference>
<dbReference type="SUPFAM" id="SSF53927">
    <property type="entry name" value="Cytidine deaminase-like"/>
    <property type="match status" value="1"/>
</dbReference>
<evidence type="ECO:0000313" key="6">
    <source>
        <dbReference type="EMBL" id="TGD21823.1"/>
    </source>
</evidence>
<evidence type="ECO:0000256" key="3">
    <source>
        <dbReference type="ARBA" id="ARBA00022801"/>
    </source>
</evidence>
<keyword evidence="7" id="KW-1185">Reference proteome</keyword>
<dbReference type="GO" id="GO:0055086">
    <property type="term" value="P:nucleobase-containing small molecule metabolic process"/>
    <property type="evidence" value="ECO:0007669"/>
    <property type="project" value="UniProtKB-ARBA"/>
</dbReference>
<dbReference type="AlphaFoldDB" id="A0A4Z0JGI1"/>
<dbReference type="GO" id="GO:0072527">
    <property type="term" value="P:pyrimidine-containing compound metabolic process"/>
    <property type="evidence" value="ECO:0007669"/>
    <property type="project" value="UniProtKB-ARBA"/>
</dbReference>
<dbReference type="Pfam" id="PF00383">
    <property type="entry name" value="dCMP_cyt_deam_1"/>
    <property type="match status" value="1"/>
</dbReference>
<dbReference type="OrthoDB" id="9799092at2"/>
<comment type="caution">
    <text evidence="6">The sequence shown here is derived from an EMBL/GenBank/DDBJ whole genome shotgun (WGS) entry which is preliminary data.</text>
</comment>
<dbReference type="RefSeq" id="WP_135373993.1">
    <property type="nucleotide sequence ID" value="NZ_RKLY01000031.1"/>
</dbReference>
<name>A0A4Z0JGI1_9LACO</name>
<keyword evidence="4" id="KW-0862">Zinc</keyword>